<organism evidence="3 4">
    <name type="scientific">Sphingomonas vulcanisoli</name>
    <dbReference type="NCBI Taxonomy" id="1658060"/>
    <lineage>
        <taxon>Bacteria</taxon>
        <taxon>Pseudomonadati</taxon>
        <taxon>Pseudomonadota</taxon>
        <taxon>Alphaproteobacteria</taxon>
        <taxon>Sphingomonadales</taxon>
        <taxon>Sphingomonadaceae</taxon>
        <taxon>Sphingomonas</taxon>
    </lineage>
</organism>
<comment type="caution">
    <text evidence="3">The sequence shown here is derived from an EMBL/GenBank/DDBJ whole genome shotgun (WGS) entry which is preliminary data.</text>
</comment>
<dbReference type="Proteomes" id="UP000727456">
    <property type="component" value="Unassembled WGS sequence"/>
</dbReference>
<evidence type="ECO:0000256" key="1">
    <source>
        <dbReference type="SAM" id="MobiDB-lite"/>
    </source>
</evidence>
<keyword evidence="2" id="KW-0812">Transmembrane</keyword>
<sequence>MPNSVSDVPANVPAPIAVGVTGHRAERLGTIDQSVLAAQVDGVLVAIERAAHGACFRLVGSLAEGADTIMADVALARGWQVDTVLPFAREIYERDFDQAEAAKLHRLLAVSTDVFELPGARDESGGSSSAYERAGRIVLAQSDLLLAIWDGEPVRGRGGTAQIIEEAIATSIPVLVLDPESPRPPQLLWRGLNAHELGPESVETVARGTVQDLPRLFSTIMLAEAPPPDHSRRGWLEAGRRAYALAYPLLLAAAGVRRPRAADFRKPKPPPRPASIADPGSIDARINHTLLPYFDEADCAATHAAQQFRGAFVSNFALAALAVILSLLGLLIPVHLKPLLVLGEFTAIASILTITHTASRAGWHQLWLDRRQLAEQLRCLALSARLGDLLLHGVAGESARAGTIMIARRLGLPSARVDTAYLAATYARFIDLLDDQMAYLGREAARMHRLEHRLHRLGAVLFAVTALLCIAVLLIEGLGALLPDRMAGLAHRLPLGVTVISAALPAIGAAIYGIRMQGDFAGVVERNEILAERLAQVRRIAIDEAASFDGLRRLVARTAELLTADVSQWLRASKARPLALPG</sequence>
<protein>
    <submittedName>
        <fullName evidence="3">RDD family membrane protein YckC</fullName>
    </submittedName>
</protein>
<keyword evidence="2" id="KW-0472">Membrane</keyword>
<evidence type="ECO:0000256" key="2">
    <source>
        <dbReference type="SAM" id="Phobius"/>
    </source>
</evidence>
<evidence type="ECO:0000313" key="4">
    <source>
        <dbReference type="Proteomes" id="UP000727456"/>
    </source>
</evidence>
<dbReference type="Gene3D" id="3.40.50.450">
    <property type="match status" value="1"/>
</dbReference>
<dbReference type="EMBL" id="JAAOZC010000001">
    <property type="protein sequence ID" value="NIJ06682.1"/>
    <property type="molecule type" value="Genomic_DNA"/>
</dbReference>
<keyword evidence="4" id="KW-1185">Reference proteome</keyword>
<feature type="transmembrane region" description="Helical" evidence="2">
    <location>
        <begin position="457"/>
        <end position="475"/>
    </location>
</feature>
<feature type="transmembrane region" description="Helical" evidence="2">
    <location>
        <begin position="316"/>
        <end position="336"/>
    </location>
</feature>
<evidence type="ECO:0000313" key="3">
    <source>
        <dbReference type="EMBL" id="NIJ06682.1"/>
    </source>
</evidence>
<proteinExistence type="predicted"/>
<accession>A0ABX0TMD6</accession>
<feature type="transmembrane region" description="Helical" evidence="2">
    <location>
        <begin position="342"/>
        <end position="363"/>
    </location>
</feature>
<gene>
    <name evidence="3" type="ORF">FHS31_000264</name>
</gene>
<feature type="transmembrane region" description="Helical" evidence="2">
    <location>
        <begin position="495"/>
        <end position="514"/>
    </location>
</feature>
<name>A0ABX0TMD6_9SPHN</name>
<keyword evidence="2" id="KW-1133">Transmembrane helix</keyword>
<feature type="region of interest" description="Disordered" evidence="1">
    <location>
        <begin position="261"/>
        <end position="280"/>
    </location>
</feature>
<dbReference type="SUPFAM" id="SSF102405">
    <property type="entry name" value="MCP/YpsA-like"/>
    <property type="match status" value="1"/>
</dbReference>
<reference evidence="3 4" key="1">
    <citation type="submission" date="2020-03" db="EMBL/GenBank/DDBJ databases">
        <title>Genomic Encyclopedia of Type Strains, Phase III (KMG-III): the genomes of soil and plant-associated and newly described type strains.</title>
        <authorList>
            <person name="Whitman W."/>
        </authorList>
    </citation>
    <scope>NUCLEOTIDE SEQUENCE [LARGE SCALE GENOMIC DNA]</scope>
    <source>
        <strain evidence="3 4">CECT 8804</strain>
    </source>
</reference>